<keyword evidence="4 8" id="KW-0812">Transmembrane</keyword>
<organism evidence="10">
    <name type="scientific">Thermofilum pendens</name>
    <dbReference type="NCBI Taxonomy" id="2269"/>
    <lineage>
        <taxon>Archaea</taxon>
        <taxon>Thermoproteota</taxon>
        <taxon>Thermoprotei</taxon>
        <taxon>Thermofilales</taxon>
        <taxon>Thermofilaceae</taxon>
        <taxon>Thermofilum</taxon>
    </lineage>
</organism>
<keyword evidence="3 8" id="KW-0813">Transport</keyword>
<feature type="domain" description="V-ATPase proteolipid subunit C-like" evidence="9">
    <location>
        <begin position="58"/>
        <end position="117"/>
    </location>
</feature>
<dbReference type="Gene3D" id="1.20.120.610">
    <property type="entry name" value="lithium bound rotor ring of v- atpase"/>
    <property type="match status" value="1"/>
</dbReference>
<evidence type="ECO:0000256" key="8">
    <source>
        <dbReference type="RuleBase" id="RU363060"/>
    </source>
</evidence>
<keyword evidence="5 8" id="KW-1133">Transmembrane helix</keyword>
<protein>
    <submittedName>
        <fullName evidence="10">ATPase</fullName>
    </submittedName>
</protein>
<evidence type="ECO:0000256" key="2">
    <source>
        <dbReference type="ARBA" id="ARBA00007296"/>
    </source>
</evidence>
<dbReference type="GO" id="GO:0046961">
    <property type="term" value="F:proton-transporting ATPase activity, rotational mechanism"/>
    <property type="evidence" value="ECO:0007669"/>
    <property type="project" value="InterPro"/>
</dbReference>
<dbReference type="AlphaFoldDB" id="A0A7C4H3I9"/>
<evidence type="ECO:0000256" key="1">
    <source>
        <dbReference type="ARBA" id="ARBA00004141"/>
    </source>
</evidence>
<comment type="caution">
    <text evidence="10">The sequence shown here is derived from an EMBL/GenBank/DDBJ whole genome shotgun (WGS) entry which is preliminary data.</text>
</comment>
<dbReference type="InterPro" id="IPR000245">
    <property type="entry name" value="ATPase_proteolipid_csu"/>
</dbReference>
<accession>A0A7C4H3I9</accession>
<evidence type="ECO:0000259" key="9">
    <source>
        <dbReference type="Pfam" id="PF00137"/>
    </source>
</evidence>
<keyword evidence="6 8" id="KW-0406">Ion transport</keyword>
<name>A0A7C4H3I9_THEPE</name>
<evidence type="ECO:0000256" key="6">
    <source>
        <dbReference type="ARBA" id="ARBA00023065"/>
    </source>
</evidence>
<dbReference type="Pfam" id="PF00137">
    <property type="entry name" value="ATP-synt_C"/>
    <property type="match status" value="1"/>
</dbReference>
<evidence type="ECO:0000313" key="10">
    <source>
        <dbReference type="EMBL" id="HGM46305.1"/>
    </source>
</evidence>
<keyword evidence="7 8" id="KW-0472">Membrane</keyword>
<evidence type="ECO:0000256" key="7">
    <source>
        <dbReference type="ARBA" id="ARBA00023136"/>
    </source>
</evidence>
<dbReference type="InterPro" id="IPR035921">
    <property type="entry name" value="F/V-ATP_Csub_sf"/>
</dbReference>
<dbReference type="EMBL" id="DTBQ01000028">
    <property type="protein sequence ID" value="HGM46305.1"/>
    <property type="molecule type" value="Genomic_DNA"/>
</dbReference>
<dbReference type="PRINTS" id="PR00122">
    <property type="entry name" value="VACATPASE"/>
</dbReference>
<proteinExistence type="inferred from homology"/>
<evidence type="ECO:0000256" key="3">
    <source>
        <dbReference type="ARBA" id="ARBA00022448"/>
    </source>
</evidence>
<comment type="similarity">
    <text evidence="2 8">Belongs to the V-ATPase proteolipid subunit family.</text>
</comment>
<evidence type="ECO:0000256" key="5">
    <source>
        <dbReference type="ARBA" id="ARBA00022989"/>
    </source>
</evidence>
<reference evidence="10" key="1">
    <citation type="journal article" date="2020" name="mSystems">
        <title>Genome- and Community-Level Interaction Insights into Carbon Utilization and Element Cycling Functions of Hydrothermarchaeota in Hydrothermal Sediment.</title>
        <authorList>
            <person name="Zhou Z."/>
            <person name="Liu Y."/>
            <person name="Xu W."/>
            <person name="Pan J."/>
            <person name="Luo Z.H."/>
            <person name="Li M."/>
        </authorList>
    </citation>
    <scope>NUCLEOTIDE SEQUENCE</scope>
    <source>
        <strain evidence="10">SpSt-649</strain>
    </source>
</reference>
<comment type="subcellular location">
    <subcellularLocation>
        <location evidence="1">Membrane</location>
        <topology evidence="1">Multi-pass membrane protein</topology>
    </subcellularLocation>
</comment>
<dbReference type="SUPFAM" id="SSF81333">
    <property type="entry name" value="F1F0 ATP synthase subunit C"/>
    <property type="match status" value="1"/>
</dbReference>
<gene>
    <name evidence="10" type="ORF">ENU21_00945</name>
</gene>
<comment type="caution">
    <text evidence="8">Lacks conserved residue(s) required for the propagation of feature annotation.</text>
</comment>
<feature type="transmembrane region" description="Helical" evidence="8">
    <location>
        <begin position="93"/>
        <end position="118"/>
    </location>
</feature>
<dbReference type="CDD" id="cd18120">
    <property type="entry name" value="ATP-synt_Vo_Ao_c"/>
    <property type="match status" value="1"/>
</dbReference>
<evidence type="ECO:0000256" key="4">
    <source>
        <dbReference type="ARBA" id="ARBA00022692"/>
    </source>
</evidence>
<sequence>MMLKPRTLATAVLAAFGVAIMIASASVFAAVTIRTAQKMSPSAEAAGGLGLADAIAMLSAAIAVTSSTIASGIALRGVATAGFAAAAENPRLATWILIMGGLAEGIAIYGLLVAILILGKI</sequence>
<dbReference type="InterPro" id="IPR002379">
    <property type="entry name" value="ATPase_proteolipid_c-like_dom"/>
</dbReference>
<dbReference type="GO" id="GO:0033179">
    <property type="term" value="C:proton-transporting V-type ATPase, V0 domain"/>
    <property type="evidence" value="ECO:0007669"/>
    <property type="project" value="InterPro"/>
</dbReference>